<evidence type="ECO:0000313" key="3">
    <source>
        <dbReference type="Proteomes" id="UP001596395"/>
    </source>
</evidence>
<comment type="caution">
    <text evidence="2">The sequence shown here is derived from an EMBL/GenBank/DDBJ whole genome shotgun (WGS) entry which is preliminary data.</text>
</comment>
<sequence length="167" mass="16985">MYRLGHYGVSLLLYAPIGFVLALLGEPGLAVLGGAGVLALARVPDYDQRVPGITHRGVTHTVLFAVLVGAAFAGGIVALSQAGANPLPATELATPVAFAFAVGTFGILAHLAGDVLTPAGVPLLWPLSGRTYTVSLTTADSTVWNYLLFALGVFATAVAGFGVLQLA</sequence>
<dbReference type="EMBL" id="JBHSXN010000002">
    <property type="protein sequence ID" value="MFC6953573.1"/>
    <property type="molecule type" value="Genomic_DNA"/>
</dbReference>
<feature type="transmembrane region" description="Helical" evidence="1">
    <location>
        <begin position="92"/>
        <end position="113"/>
    </location>
</feature>
<dbReference type="RefSeq" id="WP_336350530.1">
    <property type="nucleotide sequence ID" value="NZ_JAZAQL010000002.1"/>
</dbReference>
<evidence type="ECO:0000256" key="1">
    <source>
        <dbReference type="SAM" id="Phobius"/>
    </source>
</evidence>
<reference evidence="2 3" key="1">
    <citation type="journal article" date="2019" name="Int. J. Syst. Evol. Microbiol.">
        <title>The Global Catalogue of Microorganisms (GCM) 10K type strain sequencing project: providing services to taxonomists for standard genome sequencing and annotation.</title>
        <authorList>
            <consortium name="The Broad Institute Genomics Platform"/>
            <consortium name="The Broad Institute Genome Sequencing Center for Infectious Disease"/>
            <person name="Wu L."/>
            <person name="Ma J."/>
        </authorList>
    </citation>
    <scope>NUCLEOTIDE SEQUENCE [LARGE SCALE GENOMIC DNA]</scope>
    <source>
        <strain evidence="2 3">GX26</strain>
    </source>
</reference>
<gene>
    <name evidence="2" type="ORF">ACFQGB_11930</name>
</gene>
<dbReference type="Proteomes" id="UP001596395">
    <property type="component" value="Unassembled WGS sequence"/>
</dbReference>
<dbReference type="AlphaFoldDB" id="A0ABD5VFD2"/>
<dbReference type="InterPro" id="IPR007404">
    <property type="entry name" value="YdjM-like"/>
</dbReference>
<feature type="transmembrane region" description="Helical" evidence="1">
    <location>
        <begin position="143"/>
        <end position="164"/>
    </location>
</feature>
<organism evidence="2 3">
    <name type="scientific">Halorubellus litoreus</name>
    <dbReference type="NCBI Taxonomy" id="755308"/>
    <lineage>
        <taxon>Archaea</taxon>
        <taxon>Methanobacteriati</taxon>
        <taxon>Methanobacteriota</taxon>
        <taxon>Stenosarchaea group</taxon>
        <taxon>Halobacteria</taxon>
        <taxon>Halobacteriales</taxon>
        <taxon>Halorubellaceae</taxon>
        <taxon>Halorubellus</taxon>
    </lineage>
</organism>
<dbReference type="Pfam" id="PF04307">
    <property type="entry name" value="YdjM"/>
    <property type="match status" value="1"/>
</dbReference>
<feature type="transmembrane region" description="Helical" evidence="1">
    <location>
        <begin position="61"/>
        <end position="80"/>
    </location>
</feature>
<dbReference type="GO" id="GO:0016787">
    <property type="term" value="F:hydrolase activity"/>
    <property type="evidence" value="ECO:0007669"/>
    <property type="project" value="UniProtKB-KW"/>
</dbReference>
<evidence type="ECO:0000313" key="2">
    <source>
        <dbReference type="EMBL" id="MFC6953573.1"/>
    </source>
</evidence>
<feature type="transmembrane region" description="Helical" evidence="1">
    <location>
        <begin position="12"/>
        <end position="41"/>
    </location>
</feature>
<name>A0ABD5VFD2_9EURY</name>
<keyword evidence="3" id="KW-1185">Reference proteome</keyword>
<keyword evidence="2" id="KW-0378">Hydrolase</keyword>
<proteinExistence type="predicted"/>
<keyword evidence="1" id="KW-0472">Membrane</keyword>
<keyword evidence="1" id="KW-0812">Transmembrane</keyword>
<protein>
    <submittedName>
        <fullName evidence="2">Metal-dependent hydrolase</fullName>
    </submittedName>
</protein>
<keyword evidence="1" id="KW-1133">Transmembrane helix</keyword>
<accession>A0ABD5VFD2</accession>